<dbReference type="AlphaFoldDB" id="A0A7Z0D2U3"/>
<gene>
    <name evidence="1" type="ORF">BJY26_002099</name>
</gene>
<dbReference type="RefSeq" id="WP_179428022.1">
    <property type="nucleotide sequence ID" value="NZ_JACBZP010000001.1"/>
</dbReference>
<organism evidence="1 2">
    <name type="scientific">Spelaeicoccus albus</name>
    <dbReference type="NCBI Taxonomy" id="1280376"/>
    <lineage>
        <taxon>Bacteria</taxon>
        <taxon>Bacillati</taxon>
        <taxon>Actinomycetota</taxon>
        <taxon>Actinomycetes</taxon>
        <taxon>Micrococcales</taxon>
        <taxon>Brevibacteriaceae</taxon>
        <taxon>Spelaeicoccus</taxon>
    </lineage>
</organism>
<name>A0A7Z0D2U3_9MICO</name>
<reference evidence="1 2" key="1">
    <citation type="submission" date="2020-07" db="EMBL/GenBank/DDBJ databases">
        <title>Sequencing the genomes of 1000 actinobacteria strains.</title>
        <authorList>
            <person name="Klenk H.-P."/>
        </authorList>
    </citation>
    <scope>NUCLEOTIDE SEQUENCE [LARGE SCALE GENOMIC DNA]</scope>
    <source>
        <strain evidence="1 2">DSM 26341</strain>
    </source>
</reference>
<accession>A0A7Z0D2U3</accession>
<protein>
    <recommendedName>
        <fullName evidence="3">SatD family protein</fullName>
    </recommendedName>
</protein>
<sequence>MYVLTMDQKGSRRSPDLVPQLLDSANRAEPANLLVPFSRTVGDEVQGVTDDPEHAVRLTMLALRLRSWWIGVGIGDVETPLPRESREGRGPAFVNARTAIDSAKAARSGVPVAVAGSHPAGTGAFAASDAEAVLRLVGRLVSSRSDAQWRIIDALVEDGDERGSRKHVAAGLGISPQAVSKSLASAGWEDEKACRRAAAKLLEAVNSGA</sequence>
<keyword evidence="2" id="KW-1185">Reference proteome</keyword>
<evidence type="ECO:0000313" key="1">
    <source>
        <dbReference type="EMBL" id="NYI67793.1"/>
    </source>
</evidence>
<dbReference type="Proteomes" id="UP000539111">
    <property type="component" value="Unassembled WGS sequence"/>
</dbReference>
<dbReference type="InterPro" id="IPR032580">
    <property type="entry name" value="SatD"/>
</dbReference>
<evidence type="ECO:0000313" key="2">
    <source>
        <dbReference type="Proteomes" id="UP000539111"/>
    </source>
</evidence>
<proteinExistence type="predicted"/>
<dbReference type="Pfam" id="PF16264">
    <property type="entry name" value="SatD"/>
    <property type="match status" value="1"/>
</dbReference>
<comment type="caution">
    <text evidence="1">The sequence shown here is derived from an EMBL/GenBank/DDBJ whole genome shotgun (WGS) entry which is preliminary data.</text>
</comment>
<evidence type="ECO:0008006" key="3">
    <source>
        <dbReference type="Google" id="ProtNLM"/>
    </source>
</evidence>
<dbReference type="EMBL" id="JACBZP010000001">
    <property type="protein sequence ID" value="NYI67793.1"/>
    <property type="molecule type" value="Genomic_DNA"/>
</dbReference>